<dbReference type="Gene3D" id="2.40.128.180">
    <property type="match status" value="1"/>
</dbReference>
<dbReference type="InterPro" id="IPR010695">
    <property type="entry name" value="FAIM1"/>
</dbReference>
<organism evidence="1 2">
    <name type="scientific">Cherax quadricarinatus</name>
    <name type="common">Australian red claw crayfish</name>
    <dbReference type="NCBI Taxonomy" id="27406"/>
    <lineage>
        <taxon>Eukaryota</taxon>
        <taxon>Metazoa</taxon>
        <taxon>Ecdysozoa</taxon>
        <taxon>Arthropoda</taxon>
        <taxon>Crustacea</taxon>
        <taxon>Multicrustacea</taxon>
        <taxon>Malacostraca</taxon>
        <taxon>Eumalacostraca</taxon>
        <taxon>Eucarida</taxon>
        <taxon>Decapoda</taxon>
        <taxon>Pleocyemata</taxon>
        <taxon>Astacidea</taxon>
        <taxon>Parastacoidea</taxon>
        <taxon>Parastacidae</taxon>
        <taxon>Cherax</taxon>
    </lineage>
</organism>
<dbReference type="Pfam" id="PF06905">
    <property type="entry name" value="FAIM1"/>
    <property type="match status" value="1"/>
</dbReference>
<dbReference type="PANTHER" id="PTHR13088">
    <property type="entry name" value="FAS APOPTOTIC INHIBITORY MOLECULE FAIM"/>
    <property type="match status" value="1"/>
</dbReference>
<proteinExistence type="predicted"/>
<protein>
    <recommendedName>
        <fullName evidence="3">Fas apoptotic inhibitory molecule</fullName>
    </recommendedName>
</protein>
<dbReference type="PANTHER" id="PTHR13088:SF3">
    <property type="entry name" value="FAS APOPTOTIC INHIBITORY MOLECULE 1"/>
    <property type="match status" value="1"/>
</dbReference>
<dbReference type="EMBL" id="JARKIK010000075">
    <property type="protein sequence ID" value="KAK8727408.1"/>
    <property type="molecule type" value="Genomic_DNA"/>
</dbReference>
<evidence type="ECO:0008006" key="3">
    <source>
        <dbReference type="Google" id="ProtNLM"/>
    </source>
</evidence>
<keyword evidence="2" id="KW-1185">Reference proteome</keyword>
<accession>A0AAW0W9P2</accession>
<dbReference type="InterPro" id="IPR038513">
    <property type="entry name" value="FAIM1_dom_sf"/>
</dbReference>
<sequence>MGFGGDLVALWEVPLSDGIHKVGFEHGTTTGRRVLWVDGQERIRHDWMFKLVGSEVFEIGDTKCVIKIEPIGGFSYEYSLEVCLLSTDFLFVSELVAECIRLSKDFHRADNNNTITSNNNFI</sequence>
<dbReference type="FunFam" id="2.40.128.180:FF:000001">
    <property type="entry name" value="Fas apoptotic inhibitory molecule 1"/>
    <property type="match status" value="1"/>
</dbReference>
<dbReference type="GO" id="GO:1902042">
    <property type="term" value="P:negative regulation of extrinsic apoptotic signaling pathway via death domain receptors"/>
    <property type="evidence" value="ECO:0007669"/>
    <property type="project" value="TreeGrafter"/>
</dbReference>
<comment type="caution">
    <text evidence="1">The sequence shown here is derived from an EMBL/GenBank/DDBJ whole genome shotgun (WGS) entry which is preliminary data.</text>
</comment>
<evidence type="ECO:0000313" key="2">
    <source>
        <dbReference type="Proteomes" id="UP001445076"/>
    </source>
</evidence>
<name>A0AAW0W9P2_CHEQU</name>
<dbReference type="AlphaFoldDB" id="A0AAW0W9P2"/>
<reference evidence="1 2" key="1">
    <citation type="journal article" date="2024" name="BMC Genomics">
        <title>Genome assembly of redclaw crayfish (Cherax quadricarinatus) provides insights into its immune adaptation and hypoxia tolerance.</title>
        <authorList>
            <person name="Liu Z."/>
            <person name="Zheng J."/>
            <person name="Li H."/>
            <person name="Fang K."/>
            <person name="Wang S."/>
            <person name="He J."/>
            <person name="Zhou D."/>
            <person name="Weng S."/>
            <person name="Chi M."/>
            <person name="Gu Z."/>
            <person name="He J."/>
            <person name="Li F."/>
            <person name="Wang M."/>
        </authorList>
    </citation>
    <scope>NUCLEOTIDE SEQUENCE [LARGE SCALE GENOMIC DNA]</scope>
    <source>
        <strain evidence="1">ZL_2023a</strain>
    </source>
</reference>
<evidence type="ECO:0000313" key="1">
    <source>
        <dbReference type="EMBL" id="KAK8727408.1"/>
    </source>
</evidence>
<dbReference type="Proteomes" id="UP001445076">
    <property type="component" value="Unassembled WGS sequence"/>
</dbReference>
<gene>
    <name evidence="1" type="ORF">OTU49_009543</name>
</gene>